<reference evidence="2 3" key="1">
    <citation type="submission" date="2015-10" db="EMBL/GenBank/DDBJ databases">
        <title>Draft genome sequence of Streptomyces curacoi DSM 40107, type strain for the species Streptomyces curacoi.</title>
        <authorList>
            <person name="Ruckert C."/>
            <person name="Winkler A."/>
            <person name="Kalinowski J."/>
            <person name="Kampfer P."/>
            <person name="Glaeser S."/>
        </authorList>
    </citation>
    <scope>NUCLEOTIDE SEQUENCE [LARGE SCALE GENOMIC DNA]</scope>
    <source>
        <strain evidence="2 3">DSM 40107</strain>
    </source>
</reference>
<feature type="compositionally biased region" description="Basic and acidic residues" evidence="1">
    <location>
        <begin position="212"/>
        <end position="227"/>
    </location>
</feature>
<dbReference type="InterPro" id="IPR025851">
    <property type="entry name" value="SUKH-4"/>
</dbReference>
<keyword evidence="3" id="KW-1185">Reference proteome</keyword>
<evidence type="ECO:0000313" key="2">
    <source>
        <dbReference type="EMBL" id="KUM67694.1"/>
    </source>
</evidence>
<dbReference type="STRING" id="146536.AQI70_35110"/>
<organism evidence="2 3">
    <name type="scientific">Streptomyces curacoi</name>
    <dbReference type="NCBI Taxonomy" id="146536"/>
    <lineage>
        <taxon>Bacteria</taxon>
        <taxon>Bacillati</taxon>
        <taxon>Actinomycetota</taxon>
        <taxon>Actinomycetes</taxon>
        <taxon>Kitasatosporales</taxon>
        <taxon>Streptomycetaceae</taxon>
        <taxon>Streptomyces</taxon>
    </lineage>
</organism>
<sequence>MREPLWLADTDRAVTPAWVDLTEYDSLSPSFISGQATVGDVTVVTGLGGIFAVESNGSTEAPVLSAVHGEPMFDDDNFVCALQERTREPRGAYHPDLFEPGVVRRLPADRLPEGVTDAATRRTLTELGLPAFEVEMRLVALDEQGLPQLDTESMPGGALQGAYYKIGVWGGGEVILHGSTGKVFLLSTGFSRSAGYDDEEGVEGVGNCGGHLDGRPRRDRLTDRLTD</sequence>
<proteinExistence type="predicted"/>
<evidence type="ECO:0000256" key="1">
    <source>
        <dbReference type="SAM" id="MobiDB-lite"/>
    </source>
</evidence>
<protein>
    <submittedName>
        <fullName evidence="2">Uncharacterized protein</fullName>
    </submittedName>
</protein>
<dbReference type="AlphaFoldDB" id="A0A117NUJ5"/>
<dbReference type="EMBL" id="LMWJ01000034">
    <property type="protein sequence ID" value="KUM67694.1"/>
    <property type="molecule type" value="Genomic_DNA"/>
</dbReference>
<feature type="region of interest" description="Disordered" evidence="1">
    <location>
        <begin position="197"/>
        <end position="227"/>
    </location>
</feature>
<comment type="caution">
    <text evidence="2">The sequence shown here is derived from an EMBL/GenBank/DDBJ whole genome shotgun (WGS) entry which is preliminary data.</text>
</comment>
<accession>A0A117NUJ5</accession>
<dbReference type="Proteomes" id="UP000054024">
    <property type="component" value="Unassembled WGS sequence"/>
</dbReference>
<gene>
    <name evidence="2" type="ORF">AQI70_35110</name>
</gene>
<dbReference type="OrthoDB" id="3860495at2"/>
<name>A0A117NUJ5_9ACTN</name>
<evidence type="ECO:0000313" key="3">
    <source>
        <dbReference type="Proteomes" id="UP000054024"/>
    </source>
</evidence>
<dbReference type="RefSeq" id="WP_062156493.1">
    <property type="nucleotide sequence ID" value="NZ_KQ947998.1"/>
</dbReference>
<dbReference type="Pfam" id="PF14435">
    <property type="entry name" value="SUKH-4"/>
    <property type="match status" value="1"/>
</dbReference>